<sequence>MEHFTRISILIFTFFGCFQAAPYTDSKMYYLQRDVSCPPGSTFYAPTNVKVRTILCYLCVLRELNGTVTAECDNSNGYVGDTMEFLEERIEPPKSSECECERWQLTPFDVFLNKMESLLQMENAAKSGDFNVMAS</sequence>
<reference evidence="2" key="2">
    <citation type="submission" date="2025-08" db="UniProtKB">
        <authorList>
            <consortium name="Ensembl"/>
        </authorList>
    </citation>
    <scope>IDENTIFICATION</scope>
</reference>
<protein>
    <recommendedName>
        <fullName evidence="4">Interleukin</fullName>
    </recommendedName>
</protein>
<organism evidence="2 3">
    <name type="scientific">Cynoglossus semilaevis</name>
    <name type="common">Tongue sole</name>
    <dbReference type="NCBI Taxonomy" id="244447"/>
    <lineage>
        <taxon>Eukaryota</taxon>
        <taxon>Metazoa</taxon>
        <taxon>Chordata</taxon>
        <taxon>Craniata</taxon>
        <taxon>Vertebrata</taxon>
        <taxon>Euteleostomi</taxon>
        <taxon>Actinopterygii</taxon>
        <taxon>Neopterygii</taxon>
        <taxon>Teleostei</taxon>
        <taxon>Neoteleostei</taxon>
        <taxon>Acanthomorphata</taxon>
        <taxon>Carangaria</taxon>
        <taxon>Pleuronectiformes</taxon>
        <taxon>Pleuronectoidei</taxon>
        <taxon>Cynoglossidae</taxon>
        <taxon>Cynoglossinae</taxon>
        <taxon>Cynoglossus</taxon>
    </lineage>
</organism>
<evidence type="ECO:0008006" key="4">
    <source>
        <dbReference type="Google" id="ProtNLM"/>
    </source>
</evidence>
<dbReference type="SUPFAM" id="SSF47266">
    <property type="entry name" value="4-helical cytokines"/>
    <property type="match status" value="1"/>
</dbReference>
<dbReference type="GeneTree" id="ENSGT00940000177064"/>
<dbReference type="AlphaFoldDB" id="A0A3P8UUY7"/>
<dbReference type="PROSITE" id="PS51257">
    <property type="entry name" value="PROKAR_LIPOPROTEIN"/>
    <property type="match status" value="1"/>
</dbReference>
<evidence type="ECO:0000256" key="1">
    <source>
        <dbReference type="SAM" id="SignalP"/>
    </source>
</evidence>
<reference evidence="2 3" key="1">
    <citation type="journal article" date="2014" name="Nat. Genet.">
        <title>Whole-genome sequence of a flatfish provides insights into ZW sex chromosome evolution and adaptation to a benthic lifestyle.</title>
        <authorList>
            <person name="Chen S."/>
            <person name="Zhang G."/>
            <person name="Shao C."/>
            <person name="Huang Q."/>
            <person name="Liu G."/>
            <person name="Zhang P."/>
            <person name="Song W."/>
            <person name="An N."/>
            <person name="Chalopin D."/>
            <person name="Volff J.N."/>
            <person name="Hong Y."/>
            <person name="Li Q."/>
            <person name="Sha Z."/>
            <person name="Zhou H."/>
            <person name="Xie M."/>
            <person name="Yu Q."/>
            <person name="Liu Y."/>
            <person name="Xiang H."/>
            <person name="Wang N."/>
            <person name="Wu K."/>
            <person name="Yang C."/>
            <person name="Zhou Q."/>
            <person name="Liao X."/>
            <person name="Yang L."/>
            <person name="Hu Q."/>
            <person name="Zhang J."/>
            <person name="Meng L."/>
            <person name="Jin L."/>
            <person name="Tian Y."/>
            <person name="Lian J."/>
            <person name="Yang J."/>
            <person name="Miao G."/>
            <person name="Liu S."/>
            <person name="Liang Z."/>
            <person name="Yan F."/>
            <person name="Li Y."/>
            <person name="Sun B."/>
            <person name="Zhang H."/>
            <person name="Zhang J."/>
            <person name="Zhu Y."/>
            <person name="Du M."/>
            <person name="Zhao Y."/>
            <person name="Schartl M."/>
            <person name="Tang Q."/>
            <person name="Wang J."/>
        </authorList>
    </citation>
    <scope>NUCLEOTIDE SEQUENCE</scope>
</reference>
<feature type="signal peptide" evidence="1">
    <location>
        <begin position="1"/>
        <end position="20"/>
    </location>
</feature>
<dbReference type="InterPro" id="IPR009079">
    <property type="entry name" value="4_helix_cytokine-like_core"/>
</dbReference>
<reference evidence="2" key="3">
    <citation type="submission" date="2025-09" db="UniProtKB">
        <authorList>
            <consortium name="Ensembl"/>
        </authorList>
    </citation>
    <scope>IDENTIFICATION</scope>
</reference>
<feature type="chain" id="PRO_5018246271" description="Interleukin" evidence="1">
    <location>
        <begin position="21"/>
        <end position="135"/>
    </location>
</feature>
<dbReference type="Proteomes" id="UP000265120">
    <property type="component" value="Chromosome 15"/>
</dbReference>
<name>A0A3P8UUY7_CYNSE</name>
<keyword evidence="1" id="KW-0732">Signal</keyword>
<accession>A0A3P8UUY7</accession>
<evidence type="ECO:0000313" key="3">
    <source>
        <dbReference type="Proteomes" id="UP000265120"/>
    </source>
</evidence>
<dbReference type="Ensembl" id="ENSCSET00000007068.1">
    <property type="protein sequence ID" value="ENSCSEP00000006993.1"/>
    <property type="gene ID" value="ENSCSEG00000004521.1"/>
</dbReference>
<dbReference type="InParanoid" id="A0A3P8UUY7"/>
<dbReference type="Gene3D" id="1.20.1250.70">
    <property type="entry name" value="Interleukin-15/Interleukin-21"/>
    <property type="match status" value="1"/>
</dbReference>
<proteinExistence type="predicted"/>
<keyword evidence="3" id="KW-1185">Reference proteome</keyword>
<evidence type="ECO:0000313" key="2">
    <source>
        <dbReference type="Ensembl" id="ENSCSEP00000006993.1"/>
    </source>
</evidence>